<feature type="compositionally biased region" description="Polar residues" evidence="6">
    <location>
        <begin position="163"/>
        <end position="180"/>
    </location>
</feature>
<comment type="subcellular location">
    <subcellularLocation>
        <location evidence="1">Cytoplasm</location>
    </subcellularLocation>
</comment>
<keyword evidence="3" id="KW-0963">Cytoplasm</keyword>
<gene>
    <name evidence="8" type="ORF">BB561_005977</name>
</gene>
<keyword evidence="4" id="KW-0597">Phosphoprotein</keyword>
<dbReference type="GO" id="GO:0030276">
    <property type="term" value="F:clathrin binding"/>
    <property type="evidence" value="ECO:0007669"/>
    <property type="project" value="TreeGrafter"/>
</dbReference>
<feature type="region of interest" description="Disordered" evidence="6">
    <location>
        <begin position="163"/>
        <end position="229"/>
    </location>
</feature>
<feature type="region of interest" description="Disordered" evidence="6">
    <location>
        <begin position="485"/>
        <end position="517"/>
    </location>
</feature>
<dbReference type="GO" id="GO:0005886">
    <property type="term" value="C:plasma membrane"/>
    <property type="evidence" value="ECO:0007669"/>
    <property type="project" value="TreeGrafter"/>
</dbReference>
<dbReference type="Pfam" id="PF01417">
    <property type="entry name" value="ENTH"/>
    <property type="match status" value="1"/>
</dbReference>
<feature type="domain" description="ENTH" evidence="7">
    <location>
        <begin position="14"/>
        <end position="146"/>
    </location>
</feature>
<protein>
    <recommendedName>
        <fullName evidence="7">ENTH domain-containing protein</fullName>
    </recommendedName>
</protein>
<evidence type="ECO:0000256" key="5">
    <source>
        <dbReference type="ARBA" id="ARBA00023121"/>
    </source>
</evidence>
<feature type="compositionally biased region" description="Polar residues" evidence="6">
    <location>
        <begin position="493"/>
        <end position="517"/>
    </location>
</feature>
<dbReference type="OrthoDB" id="4033880at2759"/>
<evidence type="ECO:0000256" key="3">
    <source>
        <dbReference type="ARBA" id="ARBA00022490"/>
    </source>
</evidence>
<comment type="similarity">
    <text evidence="2">Belongs to the epsin family.</text>
</comment>
<evidence type="ECO:0000259" key="7">
    <source>
        <dbReference type="PROSITE" id="PS50942"/>
    </source>
</evidence>
<dbReference type="GO" id="GO:0005768">
    <property type="term" value="C:endosome"/>
    <property type="evidence" value="ECO:0007669"/>
    <property type="project" value="TreeGrafter"/>
</dbReference>
<evidence type="ECO:0000256" key="1">
    <source>
        <dbReference type="ARBA" id="ARBA00004496"/>
    </source>
</evidence>
<dbReference type="GO" id="GO:0030125">
    <property type="term" value="C:clathrin vesicle coat"/>
    <property type="evidence" value="ECO:0007669"/>
    <property type="project" value="TreeGrafter"/>
</dbReference>
<feature type="compositionally biased region" description="Low complexity" evidence="6">
    <location>
        <begin position="210"/>
        <end position="223"/>
    </location>
</feature>
<dbReference type="Proteomes" id="UP000245383">
    <property type="component" value="Unassembled WGS sequence"/>
</dbReference>
<dbReference type="CDD" id="cd16991">
    <property type="entry name" value="ENTH_Ent1_Ent2"/>
    <property type="match status" value="1"/>
</dbReference>
<dbReference type="STRING" id="133385.A0A2T9Y791"/>
<dbReference type="SUPFAM" id="SSF48464">
    <property type="entry name" value="ENTH/VHS domain"/>
    <property type="match status" value="1"/>
</dbReference>
<evidence type="ECO:0000256" key="6">
    <source>
        <dbReference type="SAM" id="MobiDB-lite"/>
    </source>
</evidence>
<dbReference type="PANTHER" id="PTHR12276">
    <property type="entry name" value="EPSIN/ENT-RELATED"/>
    <property type="match status" value="1"/>
</dbReference>
<dbReference type="GO" id="GO:0005543">
    <property type="term" value="F:phospholipid binding"/>
    <property type="evidence" value="ECO:0007669"/>
    <property type="project" value="TreeGrafter"/>
</dbReference>
<dbReference type="PROSITE" id="PS50942">
    <property type="entry name" value="ENTH"/>
    <property type="match status" value="1"/>
</dbReference>
<feature type="compositionally biased region" description="Basic and acidic residues" evidence="6">
    <location>
        <begin position="185"/>
        <end position="206"/>
    </location>
</feature>
<comment type="caution">
    <text evidence="8">The sequence shown here is derived from an EMBL/GenBank/DDBJ whole genome shotgun (WGS) entry which is preliminary data.</text>
</comment>
<name>A0A2T9Y791_9FUNG</name>
<dbReference type="InterPro" id="IPR013809">
    <property type="entry name" value="ENTH"/>
</dbReference>
<evidence type="ECO:0000256" key="4">
    <source>
        <dbReference type="ARBA" id="ARBA00022553"/>
    </source>
</evidence>
<dbReference type="GO" id="GO:0006897">
    <property type="term" value="P:endocytosis"/>
    <property type="evidence" value="ECO:0007669"/>
    <property type="project" value="TreeGrafter"/>
</dbReference>
<dbReference type="EMBL" id="MBFR01000406">
    <property type="protein sequence ID" value="PVU88188.1"/>
    <property type="molecule type" value="Genomic_DNA"/>
</dbReference>
<evidence type="ECO:0000313" key="9">
    <source>
        <dbReference type="Proteomes" id="UP000245383"/>
    </source>
</evidence>
<keyword evidence="9" id="KW-1185">Reference proteome</keyword>
<proteinExistence type="inferred from homology"/>
<dbReference type="InterPro" id="IPR008942">
    <property type="entry name" value="ENTH_VHS"/>
</dbReference>
<dbReference type="Gene3D" id="1.25.40.90">
    <property type="match status" value="1"/>
</dbReference>
<organism evidence="8 9">
    <name type="scientific">Smittium simulii</name>
    <dbReference type="NCBI Taxonomy" id="133385"/>
    <lineage>
        <taxon>Eukaryota</taxon>
        <taxon>Fungi</taxon>
        <taxon>Fungi incertae sedis</taxon>
        <taxon>Zoopagomycota</taxon>
        <taxon>Kickxellomycotina</taxon>
        <taxon>Harpellomycetes</taxon>
        <taxon>Harpellales</taxon>
        <taxon>Legeriomycetaceae</taxon>
        <taxon>Smittium</taxon>
    </lineage>
</organism>
<dbReference type="PROSITE" id="PS50330">
    <property type="entry name" value="UIM"/>
    <property type="match status" value="1"/>
</dbReference>
<dbReference type="SMART" id="SM00273">
    <property type="entry name" value="ENTH"/>
    <property type="match status" value="1"/>
</dbReference>
<accession>A0A2T9Y791</accession>
<dbReference type="PANTHER" id="PTHR12276:SF110">
    <property type="entry name" value="EPSIN-1-RELATED"/>
    <property type="match status" value="1"/>
</dbReference>
<evidence type="ECO:0000313" key="8">
    <source>
        <dbReference type="EMBL" id="PVU88188.1"/>
    </source>
</evidence>
<dbReference type="InterPro" id="IPR003903">
    <property type="entry name" value="UIM_dom"/>
</dbReference>
<reference evidence="8 9" key="1">
    <citation type="journal article" date="2018" name="MBio">
        <title>Comparative Genomics Reveals the Core Gene Toolbox for the Fungus-Insect Symbiosis.</title>
        <authorList>
            <person name="Wang Y."/>
            <person name="Stata M."/>
            <person name="Wang W."/>
            <person name="Stajich J.E."/>
            <person name="White M.M."/>
            <person name="Moncalvo J.M."/>
        </authorList>
    </citation>
    <scope>NUCLEOTIDE SEQUENCE [LARGE SCALE GENOMIC DNA]</scope>
    <source>
        <strain evidence="8 9">SWE-8-4</strain>
    </source>
</reference>
<keyword evidence="5" id="KW-0446">Lipid-binding</keyword>
<dbReference type="SMART" id="SM00726">
    <property type="entry name" value="UIM"/>
    <property type="match status" value="2"/>
</dbReference>
<dbReference type="FunFam" id="1.25.40.90:FF:000006">
    <property type="entry name" value="Clathrin interactor 1"/>
    <property type="match status" value="1"/>
</dbReference>
<dbReference type="AlphaFoldDB" id="A0A2T9Y791"/>
<sequence>MSNAARSVIRSVKNYTKGYSDIQNKVRSATSNSPDSAPTSTMAEIADATYNTVGLIEVMEILDKRLNDKGKYWRHVYKSLVLLDYLLRFGSEKVISYCQQNLYIIKTLKEFLHIDEQGYDRGLNVRKKAAGITELLMDRDKLKSIRSTRASYKNEDSYSINTQATSDYRTANRSGNSMYQENEEERQLRLAIEESKKEADLRKDSLNNKSPNSQINGSSNSNQDNEDAALQKALKESALEAKMSLTTQSPALFNQNAYSAPINNPNTNPSTDGMLLDFNNGWNSNPNPMLTNQPSQPFFSLNNMDLNNGYQSTFPQNNNNDMSANSFSNGLNNPQMMQGNTINNSNSMYTLQNNLPQSTDNNFNPFAQSTNLNDNSNNSNHPFNVTGQFGNVFDNGATTKPLPFGVDTSAPSAMLAEIARNSNKIDPFASLAATSSATTHPINTSTNPFESAQNSFTPSNIPQTNNHQNYSDIFATNLPQNNANNNSAFGMNSQAQNQTSAMNPFSQQTSSNTDPFANTNLYNFNNTNTVNQNSQPPIMNQNIFNQSNPPMNNNY</sequence>
<evidence type="ECO:0000256" key="2">
    <source>
        <dbReference type="ARBA" id="ARBA00010130"/>
    </source>
</evidence>